<dbReference type="AlphaFoldDB" id="A3KK02"/>
<reference evidence="2" key="1">
    <citation type="journal article" date="2006" name="Mol. Biol. Evol.">
        <title>Evolution of the terminal regions of the Streptomyces linear chromosome.</title>
        <authorList>
            <person name="Choulet F."/>
            <person name="Aigle B."/>
            <person name="Gallois A."/>
            <person name="Mangenot S."/>
            <person name="Gerbaud C."/>
            <person name="Truong C."/>
            <person name="Francou F.X."/>
            <person name="Fourrier C."/>
            <person name="Guerineau M."/>
            <person name="Decaris B."/>
            <person name="Barbe V."/>
            <person name="Pernodet J.L."/>
            <person name="Leblond P."/>
        </authorList>
    </citation>
    <scope>NUCLEOTIDE SEQUENCE</scope>
    <source>
        <strain evidence="2">ATCC 23877</strain>
    </source>
</reference>
<proteinExistence type="predicted"/>
<name>A3KK02_STRA7</name>
<sequence>MAQLQGHGGRTDGGGGAGDAVLRPGRRVRRTAGPDPEPRPRLRPHDRSHVGPTTGSDGPSVAGTVRARPPART</sequence>
<protein>
    <submittedName>
        <fullName evidence="2">Uncharacterized protein</fullName>
    </submittedName>
</protein>
<feature type="compositionally biased region" description="Basic and acidic residues" evidence="1">
    <location>
        <begin position="36"/>
        <end position="49"/>
    </location>
</feature>
<evidence type="ECO:0000313" key="2">
    <source>
        <dbReference type="EMBL" id="CAJ90037.1"/>
    </source>
</evidence>
<evidence type="ECO:0000256" key="1">
    <source>
        <dbReference type="SAM" id="MobiDB-lite"/>
    </source>
</evidence>
<feature type="region of interest" description="Disordered" evidence="1">
    <location>
        <begin position="1"/>
        <end position="73"/>
    </location>
</feature>
<dbReference type="EMBL" id="AM238663">
    <property type="protein sequence ID" value="CAJ90037.1"/>
    <property type="molecule type" value="Genomic_DNA"/>
</dbReference>
<gene>
    <name evidence="2" type="ORF">SAML1051</name>
</gene>
<feature type="compositionally biased region" description="Gly residues" evidence="1">
    <location>
        <begin position="1"/>
        <end position="18"/>
    </location>
</feature>
<organism evidence="2">
    <name type="scientific">Streptomyces ambofaciens (strain ATCC 23877 / 3486 / DSM 40053 / JCM 4204 / NBRC 12836 / NRRL B-2516)</name>
    <dbReference type="NCBI Taxonomy" id="278992"/>
    <lineage>
        <taxon>Bacteria</taxon>
        <taxon>Bacillati</taxon>
        <taxon>Actinomycetota</taxon>
        <taxon>Actinomycetes</taxon>
        <taxon>Kitasatosporales</taxon>
        <taxon>Streptomycetaceae</taxon>
        <taxon>Streptomyces</taxon>
    </lineage>
</organism>
<accession>A3KK02</accession>